<evidence type="ECO:0000313" key="3">
    <source>
        <dbReference type="EMBL" id="KAL0428760.1"/>
    </source>
</evidence>
<name>A0AAW2VL27_SESRA</name>
<reference evidence="3" key="2">
    <citation type="journal article" date="2024" name="Plant">
        <title>Genomic evolution and insights into agronomic trait innovations of Sesamum species.</title>
        <authorList>
            <person name="Miao H."/>
            <person name="Wang L."/>
            <person name="Qu L."/>
            <person name="Liu H."/>
            <person name="Sun Y."/>
            <person name="Le M."/>
            <person name="Wang Q."/>
            <person name="Wei S."/>
            <person name="Zheng Y."/>
            <person name="Lin W."/>
            <person name="Duan Y."/>
            <person name="Cao H."/>
            <person name="Xiong S."/>
            <person name="Wang X."/>
            <person name="Wei L."/>
            <person name="Li C."/>
            <person name="Ma Q."/>
            <person name="Ju M."/>
            <person name="Zhao R."/>
            <person name="Li G."/>
            <person name="Mu C."/>
            <person name="Tian Q."/>
            <person name="Mei H."/>
            <person name="Zhang T."/>
            <person name="Gao T."/>
            <person name="Zhang H."/>
        </authorList>
    </citation>
    <scope>NUCLEOTIDE SEQUENCE</scope>
    <source>
        <strain evidence="3">G02</strain>
    </source>
</reference>
<feature type="domain" description="Aminotransferase-like plant mobile" evidence="2">
    <location>
        <begin position="2"/>
        <end position="239"/>
    </location>
</feature>
<feature type="compositionally biased region" description="Polar residues" evidence="1">
    <location>
        <begin position="344"/>
        <end position="354"/>
    </location>
</feature>
<dbReference type="AlphaFoldDB" id="A0AAW2VL27"/>
<feature type="region of interest" description="Disordered" evidence="1">
    <location>
        <begin position="342"/>
        <end position="372"/>
    </location>
</feature>
<feature type="compositionally biased region" description="Acidic residues" evidence="1">
    <location>
        <begin position="358"/>
        <end position="367"/>
    </location>
</feature>
<proteinExistence type="predicted"/>
<organism evidence="3">
    <name type="scientific">Sesamum radiatum</name>
    <name type="common">Black benniseed</name>
    <dbReference type="NCBI Taxonomy" id="300843"/>
    <lineage>
        <taxon>Eukaryota</taxon>
        <taxon>Viridiplantae</taxon>
        <taxon>Streptophyta</taxon>
        <taxon>Embryophyta</taxon>
        <taxon>Tracheophyta</taxon>
        <taxon>Spermatophyta</taxon>
        <taxon>Magnoliopsida</taxon>
        <taxon>eudicotyledons</taxon>
        <taxon>Gunneridae</taxon>
        <taxon>Pentapetalae</taxon>
        <taxon>asterids</taxon>
        <taxon>lamiids</taxon>
        <taxon>Lamiales</taxon>
        <taxon>Pedaliaceae</taxon>
        <taxon>Sesamum</taxon>
    </lineage>
</organism>
<protein>
    <recommendedName>
        <fullName evidence="2">Aminotransferase-like plant mobile domain-containing protein</fullName>
    </recommendedName>
</protein>
<reference evidence="3" key="1">
    <citation type="submission" date="2020-06" db="EMBL/GenBank/DDBJ databases">
        <authorList>
            <person name="Li T."/>
            <person name="Hu X."/>
            <person name="Zhang T."/>
            <person name="Song X."/>
            <person name="Zhang H."/>
            <person name="Dai N."/>
            <person name="Sheng W."/>
            <person name="Hou X."/>
            <person name="Wei L."/>
        </authorList>
    </citation>
    <scope>NUCLEOTIDE SEQUENCE</scope>
    <source>
        <strain evidence="3">G02</strain>
        <tissue evidence="3">Leaf</tissue>
    </source>
</reference>
<gene>
    <name evidence="3" type="ORF">Sradi_0502000</name>
</gene>
<evidence type="ECO:0000256" key="1">
    <source>
        <dbReference type="SAM" id="MobiDB-lite"/>
    </source>
</evidence>
<dbReference type="InterPro" id="IPR019557">
    <property type="entry name" value="AminoTfrase-like_pln_mobile"/>
</dbReference>
<dbReference type="EMBL" id="JACGWJ010000003">
    <property type="protein sequence ID" value="KAL0428760.1"/>
    <property type="molecule type" value="Genomic_DNA"/>
</dbReference>
<dbReference type="PANTHER" id="PTHR46033:SF8">
    <property type="entry name" value="PROTEIN MAINTENANCE OF MERISTEMS-LIKE"/>
    <property type="match status" value="1"/>
</dbReference>
<dbReference type="PANTHER" id="PTHR46033">
    <property type="entry name" value="PROTEIN MAIN-LIKE 2"/>
    <property type="match status" value="1"/>
</dbReference>
<evidence type="ECO:0000259" key="2">
    <source>
        <dbReference type="Pfam" id="PF10536"/>
    </source>
</evidence>
<dbReference type="Pfam" id="PF10536">
    <property type="entry name" value="PMD"/>
    <property type="match status" value="1"/>
</dbReference>
<dbReference type="GO" id="GO:0010073">
    <property type="term" value="P:meristem maintenance"/>
    <property type="evidence" value="ECO:0007669"/>
    <property type="project" value="InterPro"/>
</dbReference>
<sequence length="394" mass="45990">MVPLLYLSKLEEINTARNYSWGSAVLAFLYRELCHASLKGKAAIGGALQLLQIWAWSRIIPLSPGLGVERLYMDQVQVNIDRFLPAAPYGAIWNCRHNFTRTVRTTVRVIRDILDNMQEDQFIWQPYDMDSDRIMAYAADFTPELWRSTCPLIFYAIVEIHHPERVLRQFGMRQNIPEMPDSRDMTLHQISRKARTGTDWGVQHILHIRRWQRRRDTIVNRPPISNERHTERGYWEWYNNITRRFVSSSTSRRVESGVPTWRWVHEGHCAGPSTAYTPQDYYVPQPSQQDDWFQSAPYMPSHAESYSAHVDLDLGLGVNQPYAPEYNVSPIPFPSFSAYRDQVESSSATTSSRLHINDDDDDNEQDEPTQNIVEEIRRPRRQRHRRNCGTGGHF</sequence>
<comment type="caution">
    <text evidence="3">The sequence shown here is derived from an EMBL/GenBank/DDBJ whole genome shotgun (WGS) entry which is preliminary data.</text>
</comment>
<accession>A0AAW2VL27</accession>
<dbReference type="InterPro" id="IPR044824">
    <property type="entry name" value="MAIN-like"/>
</dbReference>